<proteinExistence type="predicted"/>
<dbReference type="STRING" id="68895.RR42_s1809"/>
<name>A0A0C4YCP8_9BURK</name>
<reference evidence="7 8" key="1">
    <citation type="journal article" date="2015" name="Genome Announc.">
        <title>Complete Genome Sequence of Cupriavidus basilensis 4G11, Isolated from the Oak Ridge Field Research Center Site.</title>
        <authorList>
            <person name="Ray J."/>
            <person name="Waters R.J."/>
            <person name="Skerker J.M."/>
            <person name="Kuehl J.V."/>
            <person name="Price M.N."/>
            <person name="Huang J."/>
            <person name="Chakraborty R."/>
            <person name="Arkin A.P."/>
            <person name="Deutschbauer A."/>
        </authorList>
    </citation>
    <scope>NUCLEOTIDE SEQUENCE [LARGE SCALE GENOMIC DNA]</scope>
    <source>
        <strain evidence="7">4G11</strain>
    </source>
</reference>
<feature type="transmembrane region" description="Helical" evidence="6">
    <location>
        <begin position="44"/>
        <end position="62"/>
    </location>
</feature>
<evidence type="ECO:0000256" key="6">
    <source>
        <dbReference type="SAM" id="Phobius"/>
    </source>
</evidence>
<keyword evidence="2" id="KW-1003">Cell membrane</keyword>
<accession>A0A0C4YCP8</accession>
<protein>
    <submittedName>
        <fullName evidence="7">Branched-chain amino acid transport system permease protein LivM</fullName>
    </submittedName>
</protein>
<dbReference type="CDD" id="cd06581">
    <property type="entry name" value="TM_PBP1_LivM_like"/>
    <property type="match status" value="1"/>
</dbReference>
<feature type="transmembrane region" description="Helical" evidence="6">
    <location>
        <begin position="21"/>
        <end position="38"/>
    </location>
</feature>
<comment type="subcellular location">
    <subcellularLocation>
        <location evidence="1">Cell membrane</location>
        <topology evidence="1">Multi-pass membrane protein</topology>
    </subcellularLocation>
</comment>
<feature type="transmembrane region" description="Helical" evidence="6">
    <location>
        <begin position="293"/>
        <end position="318"/>
    </location>
</feature>
<evidence type="ECO:0000313" key="8">
    <source>
        <dbReference type="Proteomes" id="UP000031843"/>
    </source>
</evidence>
<dbReference type="OrthoDB" id="3460090at2"/>
<evidence type="ECO:0000256" key="2">
    <source>
        <dbReference type="ARBA" id="ARBA00022475"/>
    </source>
</evidence>
<evidence type="ECO:0000313" key="7">
    <source>
        <dbReference type="EMBL" id="AJG23397.1"/>
    </source>
</evidence>
<dbReference type="InterPro" id="IPR043428">
    <property type="entry name" value="LivM-like"/>
</dbReference>
<dbReference type="GO" id="GO:0005886">
    <property type="term" value="C:plasma membrane"/>
    <property type="evidence" value="ECO:0007669"/>
    <property type="project" value="UniProtKB-SubCell"/>
</dbReference>
<dbReference type="PANTHER" id="PTHR30482:SF20">
    <property type="entry name" value="HIGH-AFFINITY BRANCHED-CHAIN AMINO ACID TRANSPORT SYSTEM PERMEASE PROTEIN LIVM"/>
    <property type="match status" value="1"/>
</dbReference>
<gene>
    <name evidence="7" type="ORF">RR42_s1809</name>
</gene>
<feature type="transmembrane region" description="Helical" evidence="6">
    <location>
        <begin position="170"/>
        <end position="190"/>
    </location>
</feature>
<feature type="transmembrane region" description="Helical" evidence="6">
    <location>
        <begin position="122"/>
        <end position="143"/>
    </location>
</feature>
<feature type="transmembrane region" description="Helical" evidence="6">
    <location>
        <begin position="258"/>
        <end position="281"/>
    </location>
</feature>
<keyword evidence="4 6" id="KW-1133">Transmembrane helix</keyword>
<keyword evidence="3 6" id="KW-0812">Transmembrane</keyword>
<keyword evidence="5 6" id="KW-0472">Membrane</keyword>
<dbReference type="PROSITE" id="PS51257">
    <property type="entry name" value="PROKAR_LIPOPROTEIN"/>
    <property type="match status" value="1"/>
</dbReference>
<dbReference type="PANTHER" id="PTHR30482">
    <property type="entry name" value="HIGH-AFFINITY BRANCHED-CHAIN AMINO ACID TRANSPORT SYSTEM PERMEASE"/>
    <property type="match status" value="1"/>
</dbReference>
<evidence type="ECO:0000256" key="5">
    <source>
        <dbReference type="ARBA" id="ARBA00023136"/>
    </source>
</evidence>
<feature type="transmembrane region" description="Helical" evidence="6">
    <location>
        <begin position="94"/>
        <end position="115"/>
    </location>
</feature>
<dbReference type="Proteomes" id="UP000031843">
    <property type="component" value="Chromosome secondary"/>
</dbReference>
<keyword evidence="8" id="KW-1185">Reference proteome</keyword>
<evidence type="ECO:0000256" key="1">
    <source>
        <dbReference type="ARBA" id="ARBA00004651"/>
    </source>
</evidence>
<dbReference type="GO" id="GO:0015658">
    <property type="term" value="F:branched-chain amino acid transmembrane transporter activity"/>
    <property type="evidence" value="ECO:0007669"/>
    <property type="project" value="InterPro"/>
</dbReference>
<dbReference type="Pfam" id="PF02653">
    <property type="entry name" value="BPD_transp_2"/>
    <property type="match status" value="1"/>
</dbReference>
<organism evidence="7 8">
    <name type="scientific">Cupriavidus basilensis</name>
    <dbReference type="NCBI Taxonomy" id="68895"/>
    <lineage>
        <taxon>Bacteria</taxon>
        <taxon>Pseudomonadati</taxon>
        <taxon>Pseudomonadota</taxon>
        <taxon>Betaproteobacteria</taxon>
        <taxon>Burkholderiales</taxon>
        <taxon>Burkholderiaceae</taxon>
        <taxon>Cupriavidus</taxon>
    </lineage>
</organism>
<dbReference type="EMBL" id="CP010537">
    <property type="protein sequence ID" value="AJG23397.1"/>
    <property type="molecule type" value="Genomic_DNA"/>
</dbReference>
<evidence type="ECO:0000256" key="3">
    <source>
        <dbReference type="ARBA" id="ARBA00022692"/>
    </source>
</evidence>
<dbReference type="AlphaFoldDB" id="A0A0C4YCP8"/>
<evidence type="ECO:0000256" key="4">
    <source>
        <dbReference type="ARBA" id="ARBA00022989"/>
    </source>
</evidence>
<sequence length="358" mass="38801">MRFLFKTDYRQDLRLARHPGHMFWYGLLMACLLIAPGWASSYWIAQLGFVLIYAIAGLGLMVLSGYTGLLSIGHAAFLGVGAYTQAWLTSHGVPFVPALLAAAALSALTGVVVGLPALRVKGIYLAIATLAFGLIVEEILARWESVTGGNAGLPVAAPQLWGYVLDGPVAFYYLSLAVCLLATLAVLNLLRSATGRAFIAIRDSEISAQSMGIHLARYKTLSFALSAALVGIAGALYAHKLRYISPEQFGIAQSIDLLLLVVVGGLGSVHGAFLGAIFLIVMPQMIVLAKDLLPPAIGQASGMQALVYGLVLMAFVLFEPMGLYGRWRKIRTYLELFPFYRQGMFRRQKAFQRSERLK</sequence>
<dbReference type="InterPro" id="IPR001851">
    <property type="entry name" value="ABC_transp_permease"/>
</dbReference>
<dbReference type="KEGG" id="cbw:RR42_s1809"/>
<dbReference type="RefSeq" id="WP_043355188.1">
    <property type="nucleotide sequence ID" value="NZ_CP010537.1"/>
</dbReference>